<evidence type="ECO:0000259" key="7">
    <source>
        <dbReference type="Pfam" id="PF25437"/>
    </source>
</evidence>
<feature type="compositionally biased region" description="Acidic residues" evidence="5">
    <location>
        <begin position="1710"/>
        <end position="1720"/>
    </location>
</feature>
<evidence type="ECO:0000256" key="5">
    <source>
        <dbReference type="SAM" id="MobiDB-lite"/>
    </source>
</evidence>
<protein>
    <submittedName>
        <fullName evidence="8">Uncharacterized protein</fullName>
    </submittedName>
</protein>
<dbReference type="InterPro" id="IPR057451">
    <property type="entry name" value="BRWD/PHIP_AD"/>
</dbReference>
<keyword evidence="1 4" id="KW-0853">WD repeat</keyword>
<dbReference type="PROSITE" id="PS00678">
    <property type="entry name" value="WD_REPEATS_1"/>
    <property type="match status" value="1"/>
</dbReference>
<dbReference type="SMART" id="SM00320">
    <property type="entry name" value="WD40"/>
    <property type="match status" value="7"/>
</dbReference>
<dbReference type="InterPro" id="IPR057452">
    <property type="entry name" value="BRWD/PHIP_N"/>
</dbReference>
<evidence type="ECO:0000313" key="9">
    <source>
        <dbReference type="Proteomes" id="UP001255856"/>
    </source>
</evidence>
<feature type="region of interest" description="Disordered" evidence="5">
    <location>
        <begin position="1589"/>
        <end position="1735"/>
    </location>
</feature>
<keyword evidence="2" id="KW-0677">Repeat</keyword>
<feature type="region of interest" description="Disordered" evidence="5">
    <location>
        <begin position="909"/>
        <end position="1106"/>
    </location>
</feature>
<dbReference type="PANTHER" id="PTHR16266:SF17">
    <property type="entry name" value="BRWD3"/>
    <property type="match status" value="1"/>
</dbReference>
<feature type="compositionally biased region" description="Low complexity" evidence="5">
    <location>
        <begin position="1037"/>
        <end position="1054"/>
    </location>
</feature>
<proteinExistence type="predicted"/>
<feature type="compositionally biased region" description="Basic and acidic residues" evidence="5">
    <location>
        <begin position="995"/>
        <end position="1010"/>
    </location>
</feature>
<feature type="repeat" description="WD" evidence="4">
    <location>
        <begin position="225"/>
        <end position="256"/>
    </location>
</feature>
<feature type="repeat" description="WD" evidence="4">
    <location>
        <begin position="183"/>
        <end position="224"/>
    </location>
</feature>
<feature type="domain" description="BRWD/PHIP N-terminal" evidence="7">
    <location>
        <begin position="14"/>
        <end position="94"/>
    </location>
</feature>
<dbReference type="SUPFAM" id="SSF47370">
    <property type="entry name" value="Bromodomain"/>
    <property type="match status" value="1"/>
</dbReference>
<name>A0AAD9MIX6_PROWI</name>
<evidence type="ECO:0000256" key="3">
    <source>
        <dbReference type="ARBA" id="ARBA00023117"/>
    </source>
</evidence>
<accession>A0AAD9MIX6</accession>
<dbReference type="GO" id="GO:0006357">
    <property type="term" value="P:regulation of transcription by RNA polymerase II"/>
    <property type="evidence" value="ECO:0007669"/>
    <property type="project" value="TreeGrafter"/>
</dbReference>
<dbReference type="GO" id="GO:0005634">
    <property type="term" value="C:nucleus"/>
    <property type="evidence" value="ECO:0007669"/>
    <property type="project" value="TreeGrafter"/>
</dbReference>
<comment type="caution">
    <text evidence="8">The sequence shown here is derived from an EMBL/GenBank/DDBJ whole genome shotgun (WGS) entry which is preliminary data.</text>
</comment>
<dbReference type="EMBL" id="JASFZW010000013">
    <property type="protein sequence ID" value="KAK2075765.1"/>
    <property type="molecule type" value="Genomic_DNA"/>
</dbReference>
<feature type="compositionally biased region" description="Basic and acidic residues" evidence="5">
    <location>
        <begin position="909"/>
        <end position="918"/>
    </location>
</feature>
<dbReference type="Pfam" id="PF00400">
    <property type="entry name" value="WD40"/>
    <property type="match status" value="4"/>
</dbReference>
<gene>
    <name evidence="8" type="ORF">QBZ16_001506</name>
</gene>
<feature type="compositionally biased region" description="Acidic residues" evidence="5">
    <location>
        <begin position="1662"/>
        <end position="1671"/>
    </location>
</feature>
<evidence type="ECO:0000256" key="2">
    <source>
        <dbReference type="ARBA" id="ARBA00022737"/>
    </source>
</evidence>
<dbReference type="PROSITE" id="PS50294">
    <property type="entry name" value="WD_REPEATS_REGION"/>
    <property type="match status" value="4"/>
</dbReference>
<dbReference type="Proteomes" id="UP001255856">
    <property type="component" value="Unassembled WGS sequence"/>
</dbReference>
<feature type="region of interest" description="Disordered" evidence="5">
    <location>
        <begin position="352"/>
        <end position="424"/>
    </location>
</feature>
<dbReference type="GO" id="GO:0008360">
    <property type="term" value="P:regulation of cell shape"/>
    <property type="evidence" value="ECO:0007669"/>
    <property type="project" value="TreeGrafter"/>
</dbReference>
<dbReference type="PANTHER" id="PTHR16266">
    <property type="entry name" value="WD REPEAT DOMAIN 9"/>
    <property type="match status" value="1"/>
</dbReference>
<dbReference type="PROSITE" id="PS50082">
    <property type="entry name" value="WD_REPEATS_2"/>
    <property type="match status" value="4"/>
</dbReference>
<keyword evidence="9" id="KW-1185">Reference proteome</keyword>
<feature type="compositionally biased region" description="Basic residues" evidence="5">
    <location>
        <begin position="1724"/>
        <end position="1735"/>
    </location>
</feature>
<feature type="compositionally biased region" description="Acidic residues" evidence="5">
    <location>
        <begin position="407"/>
        <end position="423"/>
    </location>
</feature>
<dbReference type="InterPro" id="IPR001680">
    <property type="entry name" value="WD40_rpt"/>
</dbReference>
<reference evidence="8" key="1">
    <citation type="submission" date="2021-01" db="EMBL/GenBank/DDBJ databases">
        <authorList>
            <person name="Eckstrom K.M.E."/>
        </authorList>
    </citation>
    <scope>NUCLEOTIDE SEQUENCE</scope>
    <source>
        <strain evidence="8">UVCC 0001</strain>
    </source>
</reference>
<dbReference type="InterPro" id="IPR019775">
    <property type="entry name" value="WD40_repeat_CS"/>
</dbReference>
<feature type="repeat" description="WD" evidence="4">
    <location>
        <begin position="547"/>
        <end position="578"/>
    </location>
</feature>
<feature type="compositionally biased region" description="Basic residues" evidence="5">
    <location>
        <begin position="357"/>
        <end position="369"/>
    </location>
</feature>
<dbReference type="InterPro" id="IPR036322">
    <property type="entry name" value="WD40_repeat_dom_sf"/>
</dbReference>
<keyword evidence="3" id="KW-0103">Bromodomain</keyword>
<feature type="domain" description="BRWD/PHIP ancillary-like" evidence="6">
    <location>
        <begin position="1125"/>
        <end position="1296"/>
    </location>
</feature>
<feature type="compositionally biased region" description="Basic and acidic residues" evidence="5">
    <location>
        <begin position="942"/>
        <end position="969"/>
    </location>
</feature>
<evidence type="ECO:0000313" key="8">
    <source>
        <dbReference type="EMBL" id="KAK2075765.1"/>
    </source>
</evidence>
<feature type="compositionally biased region" description="Basic residues" evidence="5">
    <location>
        <begin position="1019"/>
        <end position="1029"/>
    </location>
</feature>
<evidence type="ECO:0000256" key="1">
    <source>
        <dbReference type="ARBA" id="ARBA00022574"/>
    </source>
</evidence>
<dbReference type="InterPro" id="IPR015943">
    <property type="entry name" value="WD40/YVTN_repeat-like_dom_sf"/>
</dbReference>
<evidence type="ECO:0000259" key="6">
    <source>
        <dbReference type="Pfam" id="PF25313"/>
    </source>
</evidence>
<evidence type="ECO:0000256" key="4">
    <source>
        <dbReference type="PROSITE-ProRule" id="PRU00221"/>
    </source>
</evidence>
<feature type="repeat" description="WD" evidence="4">
    <location>
        <begin position="270"/>
        <end position="304"/>
    </location>
</feature>
<dbReference type="Gene3D" id="2.130.10.10">
    <property type="entry name" value="YVTN repeat-like/Quinoprotein amine dehydrogenase"/>
    <property type="match status" value="3"/>
</dbReference>
<sequence>MVAAELPLADPRSPAAQSVDESEVTYLIVHALLHGPFAHLGRALAAEAAQAGALPARYDFQGRRHGIGLDELSRRYAHVPPTLLQDGLRRLLAINSLRGPFPAAAGVRSALEPPPLDVLRAGPAPEPTEPWLFGGARGLPPDGRGNFDPLDLLRRESDGNGPAPRLPGGAGGLARRFWHVRCLRGHQSVVYCTACDSAATLAATGADDACVKLWDLVHGQLLASCSGHTGEITDLGLSCDDRLLASGSMDSQIRIWHAQGDELGQLVCVLAEHTQPISTIRWHPTRPDILLTGSFDGTARLWHIAPGGQARCAQVLTAHAADDPATEAHALRSERLAQARAARLSAVAAATQAARAGARRRREAGRPRRGAAGGGGAGRPGARGWAAGPPPPPPNGRYPLRARSVMDSDESSSDDEEEEEDDVMAATTEAALQAAQGPDAGAPGSSNEYPPGAVLVAAFSPCGTRIALSTGGGALATWTERPLVAEADEAPGEAGGVKTESGDGAVDGVDCSVSGSVVASAASASTTQPASQPSSHPPIYDLLKRLDASHAGPIHLLQFSNDGARFATGSRDGWVRVWRFTERLRWRKLRRDVALVGEFGGAAAAVTQLSWACDDRALVVARDKAPLAVIIAPGLQGAAARVVTSPVLTEDAHVLECHPTEPELFMTACYNGEIALWSARDGCILKSFNSRDLRYTPPGSEQRSWSGPLPLTDGRFSPDGQTLLVADAGGQLYVFSLVDEGLDLRDPGEPVPATMGDVLPSRSLAAWRRRAALRRERRYALLTRQASQQTPVDQFLSTDFRSAEPEAVARRQAAAAELLGPERAARALICDAAGNLYPEGYQDAFLAGCLRDATLDLPPAEQAPGYVDAAPTVLAAAWSAQQRGASDDALRRAVRLAATQLASLLEEEERAREGDLATEHATAAGPATARLDAAVDLVESSADEREAPLWRSSSDDESQRTGRVDDGRRHSSRLARRREPADDQAAEAVAPLTREQQREERAARARRREEELETQLTARSRRSQRGARPRRFEDDAGPSASSSDDAEPGPSSRQQARRRAPASASYYDDQPLLPSSRFELAPDEDEHTTLPEVIARAPAPPPATTPRSAKAYAWLRCLRPTPAFYVPQVGDTVIYFRQLHRVFAEEVGEADSPSSRFPWDAAYADELCDAELCRVLKLVHCIDEETEHSICRLKLQFVPAPNEGPGPPPGYLGECFDVTIPHPAAGHPEFVILYAGFEDLVQRPLCAGETVYAFWREDAPLRRQALERMDEAALEALEPAGAWWRGRVLESRPLRSTLDERPGAPACPRGEAQMDTVLVLWETSVDEREPLAAEDAAPARRALRSRDAQGGSWYSAWELTARAVPLDAQRFEGARWSTAALCEALEGAPAFGGPAWEAFQAAPPMTARFETREGEVVFYNRRVPVPLGLRDVVARLRAGYYRSAPALLFDINALYCNACRFNGTYSARGLEVDSSYWVIRAAQQLSTELEYLLRCGGVDWTLAGRFHEPKRLVLDQGPDPPTQRRRRLEQWWRVFERRQRPETWHDQPLQRFRFQALRGQGPLAAYYAGLDRRLAARRGHDWQQALQMMASSDDDEEGVGSGDQSDRGNEDSEAEGAVDWDSLPPTPTLGGEQRDLPSSTGGRTLRLRIPVDYRFQQVAPAGDEEEEEEASDASVERHQTPVGRRSTRQRPSPSPPEPRSTRRRARDPSPDSDAEPEEDATASRHGRALRRARRG</sequence>
<dbReference type="SUPFAM" id="SSF50978">
    <property type="entry name" value="WD40 repeat-like"/>
    <property type="match status" value="1"/>
</dbReference>
<dbReference type="InterPro" id="IPR036427">
    <property type="entry name" value="Bromodomain-like_sf"/>
</dbReference>
<dbReference type="Pfam" id="PF25313">
    <property type="entry name" value="BRWD_AD"/>
    <property type="match status" value="1"/>
</dbReference>
<dbReference type="GO" id="GO:0007010">
    <property type="term" value="P:cytoskeleton organization"/>
    <property type="evidence" value="ECO:0007669"/>
    <property type="project" value="TreeGrafter"/>
</dbReference>
<dbReference type="Pfam" id="PF25437">
    <property type="entry name" value="BRWD1_N"/>
    <property type="match status" value="1"/>
</dbReference>
<feature type="compositionally biased region" description="Gly residues" evidence="5">
    <location>
        <begin position="371"/>
        <end position="381"/>
    </location>
</feature>
<organism evidence="8 9">
    <name type="scientific">Prototheca wickerhamii</name>
    <dbReference type="NCBI Taxonomy" id="3111"/>
    <lineage>
        <taxon>Eukaryota</taxon>
        <taxon>Viridiplantae</taxon>
        <taxon>Chlorophyta</taxon>
        <taxon>core chlorophytes</taxon>
        <taxon>Trebouxiophyceae</taxon>
        <taxon>Chlorellales</taxon>
        <taxon>Chlorellaceae</taxon>
        <taxon>Prototheca</taxon>
    </lineage>
</organism>
<dbReference type="InterPro" id="IPR052060">
    <property type="entry name" value="Bromo_WD_repeat"/>
</dbReference>